<evidence type="ECO:0000313" key="2">
    <source>
        <dbReference type="EMBL" id="PWK79956.1"/>
    </source>
</evidence>
<accession>A0A316HHE8</accession>
<gene>
    <name evidence="2" type="ORF">LX99_00417</name>
</gene>
<dbReference type="Proteomes" id="UP000245678">
    <property type="component" value="Unassembled WGS sequence"/>
</dbReference>
<evidence type="ECO:0008006" key="4">
    <source>
        <dbReference type="Google" id="ProtNLM"/>
    </source>
</evidence>
<dbReference type="Gene3D" id="2.120.10.30">
    <property type="entry name" value="TolB, C-terminal domain"/>
    <property type="match status" value="1"/>
</dbReference>
<proteinExistence type="predicted"/>
<organism evidence="2 3">
    <name type="scientific">Mucilaginibacter oryzae</name>
    <dbReference type="NCBI Taxonomy" id="468058"/>
    <lineage>
        <taxon>Bacteria</taxon>
        <taxon>Pseudomonadati</taxon>
        <taxon>Bacteroidota</taxon>
        <taxon>Sphingobacteriia</taxon>
        <taxon>Sphingobacteriales</taxon>
        <taxon>Sphingobacteriaceae</taxon>
        <taxon>Mucilaginibacter</taxon>
    </lineage>
</organism>
<protein>
    <recommendedName>
        <fullName evidence="4">WD40 repeat protein</fullName>
    </recommendedName>
</protein>
<dbReference type="PANTHER" id="PTHR36842">
    <property type="entry name" value="PROTEIN TOLB HOMOLOG"/>
    <property type="match status" value="1"/>
</dbReference>
<dbReference type="EMBL" id="QGHA01000001">
    <property type="protein sequence ID" value="PWK79956.1"/>
    <property type="molecule type" value="Genomic_DNA"/>
</dbReference>
<dbReference type="PANTHER" id="PTHR36842:SF1">
    <property type="entry name" value="PROTEIN TOLB"/>
    <property type="match status" value="1"/>
</dbReference>
<reference evidence="2 3" key="1">
    <citation type="submission" date="2018-05" db="EMBL/GenBank/DDBJ databases">
        <title>Genomic Encyclopedia of Archaeal and Bacterial Type Strains, Phase II (KMG-II): from individual species to whole genera.</title>
        <authorList>
            <person name="Goeker M."/>
        </authorList>
    </citation>
    <scope>NUCLEOTIDE SEQUENCE [LARGE SCALE GENOMIC DNA]</scope>
    <source>
        <strain evidence="2 3">DSM 19975</strain>
    </source>
</reference>
<evidence type="ECO:0000313" key="3">
    <source>
        <dbReference type="Proteomes" id="UP000245678"/>
    </source>
</evidence>
<keyword evidence="1" id="KW-0732">Signal</keyword>
<feature type="chain" id="PRO_5016421551" description="WD40 repeat protein" evidence="1">
    <location>
        <begin position="29"/>
        <end position="946"/>
    </location>
</feature>
<name>A0A316HHE8_9SPHI</name>
<evidence type="ECO:0000256" key="1">
    <source>
        <dbReference type="SAM" id="SignalP"/>
    </source>
</evidence>
<feature type="signal peptide" evidence="1">
    <location>
        <begin position="1"/>
        <end position="28"/>
    </location>
</feature>
<comment type="caution">
    <text evidence="2">The sequence shown here is derived from an EMBL/GenBank/DDBJ whole genome shotgun (WGS) entry which is preliminary data.</text>
</comment>
<keyword evidence="3" id="KW-1185">Reference proteome</keyword>
<sequence length="946" mass="106979">MNHLPTGYLTLKKLLFPALLLTATLSKAQTFGGNPPSIKWRQVNTPAARVIFPVGLDSAGLNVANIMSQMNNRIRPTIGGRQKQISVVLQNQTTVANGYVGLAPFRSEFYLTPEQNSFDIGSLPWPQQLAIHEFRHVQQYNNFNVGLSRVLSFIFGEGGQALGNDLAIPNWLFEGDAVFNETLVSEQGRGRLPLFLTGYRALWAADKNYSYMKLRNGSYRDYVPDHYPLGYMMVAYGREKYGNEIWKNITHDAAAYRGGFYPFQWAVKKYTGESFKAFSVNTFSYFKQQFVEDSKQPAAERKRHFDANRQYPAFVDDSTLIYMKTTYDNLPAFVAKTGGVERKISTRSSSIDNYFDYSTGKIVYAAYRPDLRWGYRNYSELMLLDIKTGREHRITSKTKYFAPAFNNNAERIVAVQVDPSGASTLHILDTAGNLKQVVPNAGKLFYTYPKFYGDDKLISATRNNKGEMALTVIDIATGKCENLTALSYRPIGFINLENDKLYYTQTDGKNDRLFVMMLDTKKVFEMLPSGKDSGIGFYQPAVSDTKLAWVSFTADGYQINKADKKELKWIDAGEQYARYLPDLGITALRSDSATHLLDKVVDRPLPVTKYSKAHGLFNFHSIIPNISDPNYSFAITGENVLNTFQSELSFDYNTNEGYKQFGFDAIYGALFPYISAGADYTLDRRSFFKGRYVYWNETAVHGGLRVPLNFSQGKRITGLTFGSDLYFNSINFQNPYKSSFADRSYSYLNNYISFSSQSQQAQKNIYPRFAQSIGLNYKSAVSGSGATQLLTTGVFYFPGLLVNHSFAISLAHQQKGKDNVISFSNDFPFSKGYTAENLDNMNKIGLTYHLPLAYPDAGFGNLFYIMRLRAALFFDYTHANATNFFTDGSSFKQNFRSAGGTLYFDTKFFNQNSITFGIRYSRLLDEDFFGGTGRNRIELVLPVSFF</sequence>
<dbReference type="RefSeq" id="WP_109605966.1">
    <property type="nucleotide sequence ID" value="NZ_QGHA01000001.1"/>
</dbReference>
<dbReference type="SUPFAM" id="SSF69304">
    <property type="entry name" value="Tricorn protease N-terminal domain"/>
    <property type="match status" value="1"/>
</dbReference>
<dbReference type="InterPro" id="IPR011042">
    <property type="entry name" value="6-blade_b-propeller_TolB-like"/>
</dbReference>
<dbReference type="AlphaFoldDB" id="A0A316HHE8"/>